<dbReference type="EMBL" id="JAAALK010000081">
    <property type="protein sequence ID" value="KAG8089029.1"/>
    <property type="molecule type" value="Genomic_DNA"/>
</dbReference>
<organism evidence="2 3">
    <name type="scientific">Zizania palustris</name>
    <name type="common">Northern wild rice</name>
    <dbReference type="NCBI Taxonomy" id="103762"/>
    <lineage>
        <taxon>Eukaryota</taxon>
        <taxon>Viridiplantae</taxon>
        <taxon>Streptophyta</taxon>
        <taxon>Embryophyta</taxon>
        <taxon>Tracheophyta</taxon>
        <taxon>Spermatophyta</taxon>
        <taxon>Magnoliopsida</taxon>
        <taxon>Liliopsida</taxon>
        <taxon>Poales</taxon>
        <taxon>Poaceae</taxon>
        <taxon>BOP clade</taxon>
        <taxon>Oryzoideae</taxon>
        <taxon>Oryzeae</taxon>
        <taxon>Zizaniinae</taxon>
        <taxon>Zizania</taxon>
    </lineage>
</organism>
<keyword evidence="3" id="KW-1185">Reference proteome</keyword>
<evidence type="ECO:0000256" key="1">
    <source>
        <dbReference type="SAM" id="MobiDB-lite"/>
    </source>
</evidence>
<comment type="caution">
    <text evidence="2">The sequence shown here is derived from an EMBL/GenBank/DDBJ whole genome shotgun (WGS) entry which is preliminary data.</text>
</comment>
<name>A0A8J5WGQ9_ZIZPA</name>
<feature type="region of interest" description="Disordered" evidence="1">
    <location>
        <begin position="41"/>
        <end position="158"/>
    </location>
</feature>
<proteinExistence type="predicted"/>
<reference evidence="2" key="2">
    <citation type="submission" date="2021-02" db="EMBL/GenBank/DDBJ databases">
        <authorList>
            <person name="Kimball J.A."/>
            <person name="Haas M.W."/>
            <person name="Macchietto M."/>
            <person name="Kono T."/>
            <person name="Duquette J."/>
            <person name="Shao M."/>
        </authorList>
    </citation>
    <scope>NUCLEOTIDE SEQUENCE</scope>
    <source>
        <tissue evidence="2">Fresh leaf tissue</tissue>
    </source>
</reference>
<feature type="region of interest" description="Disordered" evidence="1">
    <location>
        <begin position="1"/>
        <end position="26"/>
    </location>
</feature>
<evidence type="ECO:0000313" key="3">
    <source>
        <dbReference type="Proteomes" id="UP000729402"/>
    </source>
</evidence>
<dbReference type="Proteomes" id="UP000729402">
    <property type="component" value="Unassembled WGS sequence"/>
</dbReference>
<reference evidence="2" key="1">
    <citation type="journal article" date="2021" name="bioRxiv">
        <title>Whole Genome Assembly and Annotation of Northern Wild Rice, Zizania palustris L., Supports a Whole Genome Duplication in the Zizania Genus.</title>
        <authorList>
            <person name="Haas M."/>
            <person name="Kono T."/>
            <person name="Macchietto M."/>
            <person name="Millas R."/>
            <person name="McGilp L."/>
            <person name="Shao M."/>
            <person name="Duquette J."/>
            <person name="Hirsch C.N."/>
            <person name="Kimball J."/>
        </authorList>
    </citation>
    <scope>NUCLEOTIDE SEQUENCE</scope>
    <source>
        <tissue evidence="2">Fresh leaf tissue</tissue>
    </source>
</reference>
<gene>
    <name evidence="2" type="ORF">GUJ93_ZPchr0011g28853</name>
</gene>
<evidence type="ECO:0000313" key="2">
    <source>
        <dbReference type="EMBL" id="KAG8089029.1"/>
    </source>
</evidence>
<feature type="compositionally biased region" description="Basic and acidic residues" evidence="1">
    <location>
        <begin position="76"/>
        <end position="91"/>
    </location>
</feature>
<dbReference type="AlphaFoldDB" id="A0A8J5WGQ9"/>
<protein>
    <submittedName>
        <fullName evidence="2">Uncharacterized protein</fullName>
    </submittedName>
</protein>
<accession>A0A8J5WGQ9</accession>
<sequence>MTRSPRLARLPVTSSSPPRLHGNGGRDWWCGGGRCKGGCRVEDGIGGDVEADDPRRPRLTTRRRTTRGRMVRGGGRCREERRGGRWRREAETSGAEEDDVGEDGVGRPGLAAQRSMASGGGEARLRGRGWRGAEGMTPRGAMRREGAWRRQSDGKKRE</sequence>
<feature type="compositionally biased region" description="Basic residues" evidence="1">
    <location>
        <begin position="57"/>
        <end position="70"/>
    </location>
</feature>
<feature type="compositionally biased region" description="Basic and acidic residues" evidence="1">
    <location>
        <begin position="142"/>
        <end position="158"/>
    </location>
</feature>